<dbReference type="NCBIfam" id="TIGR01396">
    <property type="entry name" value="FlgB"/>
    <property type="match status" value="1"/>
</dbReference>
<gene>
    <name evidence="8" type="primary">flgB</name>
    <name evidence="8" type="ORF">G8S59_004045</name>
</gene>
<dbReference type="AlphaFoldDB" id="A0A757C679"/>
<dbReference type="PANTHER" id="PTHR30435">
    <property type="entry name" value="FLAGELLAR PROTEIN"/>
    <property type="match status" value="1"/>
</dbReference>
<evidence type="ECO:0000259" key="7">
    <source>
        <dbReference type="Pfam" id="PF00460"/>
    </source>
</evidence>
<evidence type="ECO:0000256" key="3">
    <source>
        <dbReference type="ARBA" id="ARBA00014376"/>
    </source>
</evidence>
<dbReference type="InterPro" id="IPR001444">
    <property type="entry name" value="Flag_bb_rod_N"/>
</dbReference>
<keyword evidence="8" id="KW-0966">Cell projection</keyword>
<dbReference type="Pfam" id="PF00460">
    <property type="entry name" value="Flg_bb_rod"/>
    <property type="match status" value="1"/>
</dbReference>
<protein>
    <recommendedName>
        <fullName evidence="3 6">Flagellar basal body rod protein FlgB</fullName>
    </recommendedName>
</protein>
<comment type="similarity">
    <text evidence="2 6">Belongs to the flagella basal body rod proteins family.</text>
</comment>
<dbReference type="PANTHER" id="PTHR30435:SF12">
    <property type="entry name" value="FLAGELLAR BASAL BODY ROD PROTEIN FLGB"/>
    <property type="match status" value="1"/>
</dbReference>
<dbReference type="InterPro" id="IPR006300">
    <property type="entry name" value="FlgB"/>
</dbReference>
<evidence type="ECO:0000256" key="6">
    <source>
        <dbReference type="PIRNR" id="PIRNR002889"/>
    </source>
</evidence>
<comment type="function">
    <text evidence="5 6">Structural component of flagellum, the bacterial motility apparatus. Part of the rod structure of flagellar basal body.</text>
</comment>
<dbReference type="EMBL" id="DAAXCJ010000012">
    <property type="protein sequence ID" value="HAG0390748.1"/>
    <property type="molecule type" value="Genomic_DNA"/>
</dbReference>
<dbReference type="PIRSF" id="PIRSF002889">
    <property type="entry name" value="Rod_FlgB"/>
    <property type="match status" value="1"/>
</dbReference>
<evidence type="ECO:0000256" key="2">
    <source>
        <dbReference type="ARBA" id="ARBA00009677"/>
    </source>
</evidence>
<evidence type="ECO:0000256" key="5">
    <source>
        <dbReference type="ARBA" id="ARBA00024934"/>
    </source>
</evidence>
<sequence>MSNKLDNEFQYQQQALALMAKRQKILAANIANADTPGYQARDFDFAKKLNSFNKTEYTNSDVVLRRTSEKHFTSLPNAGIRDAEILYRVPDQPSADGNTVDMDRERANFLDNSLKYQSSLSFITSQIKNIMSVVNQG</sequence>
<keyword evidence="4 6" id="KW-0975">Bacterial flagellum</keyword>
<comment type="subunit">
    <text evidence="6">The basal body constitutes a major portion of the flagellar organelle and consists of a number of rings mounted on a central rod.</text>
</comment>
<proteinExistence type="inferred from homology"/>
<organism evidence="8">
    <name type="scientific">Salmonella enterica</name>
    <name type="common">Salmonella choleraesuis</name>
    <dbReference type="NCBI Taxonomy" id="28901"/>
    <lineage>
        <taxon>Bacteria</taxon>
        <taxon>Pseudomonadati</taxon>
        <taxon>Pseudomonadota</taxon>
        <taxon>Gammaproteobacteria</taxon>
        <taxon>Enterobacterales</taxon>
        <taxon>Enterobacteriaceae</taxon>
        <taxon>Salmonella</taxon>
    </lineage>
</organism>
<evidence type="ECO:0000256" key="1">
    <source>
        <dbReference type="ARBA" id="ARBA00004117"/>
    </source>
</evidence>
<comment type="subcellular location">
    <subcellularLocation>
        <location evidence="1 6">Bacterial flagellum basal body</location>
    </subcellularLocation>
</comment>
<keyword evidence="8" id="KW-0282">Flagellum</keyword>
<dbReference type="GO" id="GO:0030694">
    <property type="term" value="C:bacterial-type flagellum basal body, rod"/>
    <property type="evidence" value="ECO:0007669"/>
    <property type="project" value="InterPro"/>
</dbReference>
<dbReference type="PROSITE" id="PS00588">
    <property type="entry name" value="FLAGELLA_BB_ROD"/>
    <property type="match status" value="1"/>
</dbReference>
<evidence type="ECO:0000313" key="8">
    <source>
        <dbReference type="EMBL" id="HAG0390748.1"/>
    </source>
</evidence>
<dbReference type="GO" id="GO:0071973">
    <property type="term" value="P:bacterial-type flagellum-dependent cell motility"/>
    <property type="evidence" value="ECO:0007669"/>
    <property type="project" value="InterPro"/>
</dbReference>
<accession>A0A757C679</accession>
<dbReference type="InterPro" id="IPR019776">
    <property type="entry name" value="Flagellar_basal_body_rod_CS"/>
</dbReference>
<feature type="domain" description="Flagellar basal body rod protein N-terminal" evidence="7">
    <location>
        <begin position="12"/>
        <end position="39"/>
    </location>
</feature>
<keyword evidence="8" id="KW-0969">Cilium</keyword>
<comment type="caution">
    <text evidence="8">The sequence shown here is derived from an EMBL/GenBank/DDBJ whole genome shotgun (WGS) entry which is preliminary data.</text>
</comment>
<name>A0A757C679_SALER</name>
<reference evidence="8" key="2">
    <citation type="submission" date="2020-02" db="EMBL/GenBank/DDBJ databases">
        <authorList>
            <consortium name="NCBI Pathogen Detection Project"/>
        </authorList>
    </citation>
    <scope>NUCLEOTIDE SEQUENCE</scope>
    <source>
        <strain evidence="8">MA.CK_97/00011857</strain>
    </source>
</reference>
<reference evidence="8" key="1">
    <citation type="journal article" date="2018" name="Genome Biol.">
        <title>SKESA: strategic k-mer extension for scrupulous assemblies.</title>
        <authorList>
            <person name="Souvorov A."/>
            <person name="Agarwala R."/>
            <person name="Lipman D.J."/>
        </authorList>
    </citation>
    <scope>NUCLEOTIDE SEQUENCE</scope>
    <source>
        <strain evidence="8">MA.CK_97/00011857</strain>
    </source>
</reference>
<evidence type="ECO:0000256" key="4">
    <source>
        <dbReference type="ARBA" id="ARBA00023143"/>
    </source>
</evidence>